<dbReference type="SUPFAM" id="SSF51294">
    <property type="entry name" value="Hedgehog/intein (Hint) domain"/>
    <property type="match status" value="1"/>
</dbReference>
<dbReference type="InterPro" id="IPR006141">
    <property type="entry name" value="Intein_N"/>
</dbReference>
<dbReference type="PROSITE" id="PS50817">
    <property type="entry name" value="INTEIN_N_TER"/>
    <property type="match status" value="1"/>
</dbReference>
<dbReference type="AlphaFoldDB" id="A0A1Y5SNX8"/>
<dbReference type="RefSeq" id="WP_085868809.1">
    <property type="nucleotide sequence ID" value="NZ_FWFQ01000015.1"/>
</dbReference>
<keyword evidence="3" id="KW-1185">Reference proteome</keyword>
<dbReference type="Pfam" id="PF13403">
    <property type="entry name" value="Hint_2"/>
    <property type="match status" value="1"/>
</dbReference>
<dbReference type="InterPro" id="IPR028992">
    <property type="entry name" value="Hedgehog/Intein_dom"/>
</dbReference>
<name>A0A1Y5SNX8_9RHOB</name>
<dbReference type="CDD" id="cd00081">
    <property type="entry name" value="Hint"/>
    <property type="match status" value="1"/>
</dbReference>
<dbReference type="InterPro" id="IPR036844">
    <property type="entry name" value="Hint_dom_sf"/>
</dbReference>
<feature type="domain" description="Hint" evidence="1">
    <location>
        <begin position="150"/>
        <end position="259"/>
    </location>
</feature>
<dbReference type="GO" id="GO:0016539">
    <property type="term" value="P:intein-mediated protein splicing"/>
    <property type="evidence" value="ECO:0007669"/>
    <property type="project" value="InterPro"/>
</dbReference>
<dbReference type="Proteomes" id="UP000193409">
    <property type="component" value="Unassembled WGS sequence"/>
</dbReference>
<dbReference type="SMART" id="SM00306">
    <property type="entry name" value="HintN"/>
    <property type="match status" value="1"/>
</dbReference>
<protein>
    <submittedName>
        <fullName evidence="2">Hom_end-associated Hint</fullName>
    </submittedName>
</protein>
<reference evidence="2 3" key="1">
    <citation type="submission" date="2017-03" db="EMBL/GenBank/DDBJ databases">
        <authorList>
            <person name="Afonso C.L."/>
            <person name="Miller P.J."/>
            <person name="Scott M.A."/>
            <person name="Spackman E."/>
            <person name="Goraichik I."/>
            <person name="Dimitrov K.M."/>
            <person name="Suarez D.L."/>
            <person name="Swayne D.E."/>
        </authorList>
    </citation>
    <scope>NUCLEOTIDE SEQUENCE [LARGE SCALE GENOMIC DNA]</scope>
    <source>
        <strain evidence="2 3">CECT 7680</strain>
    </source>
</reference>
<dbReference type="OrthoDB" id="6305173at2"/>
<sequence length="340" mass="37195">MLPLPAASILPLQTLPVFRAEAFCVVDGANLGDPIGDASELVLDDTYSLAGGAQKQMLSISEAPDGPFRVSEGSELGVPGHQIHLDSTITLMSPDGTTMEALVLAEVHPEEGYLAEVYLLPLAELAPKVDYRLVGVESDTAKARFAEVACVSFARGTHITLSDGRQKPIEELKVGDKVLTRDDGPQTIRWIGQTTMRAVGDFAPIVIKSGTLNNTADLTVSPNHRLFIYQRRDEIGLGRSEVLVKAKHLVNGDTVYRQDGGFVDYFQILFDRHHIIYAEGIAAESLLLDRRTTPALPEDLARRLSNLIPGHADRPHKDFEVQESLLSKNAVEDLRRASDR</sequence>
<evidence type="ECO:0000259" key="1">
    <source>
        <dbReference type="SMART" id="SM00306"/>
    </source>
</evidence>
<dbReference type="InterPro" id="IPR003587">
    <property type="entry name" value="Hint_dom_N"/>
</dbReference>
<gene>
    <name evidence="2" type="ORF">PSA7680_02255</name>
</gene>
<evidence type="ECO:0000313" key="3">
    <source>
        <dbReference type="Proteomes" id="UP000193409"/>
    </source>
</evidence>
<organism evidence="2 3">
    <name type="scientific">Pseudoruegeria aquimaris</name>
    <dbReference type="NCBI Taxonomy" id="393663"/>
    <lineage>
        <taxon>Bacteria</taxon>
        <taxon>Pseudomonadati</taxon>
        <taxon>Pseudomonadota</taxon>
        <taxon>Alphaproteobacteria</taxon>
        <taxon>Rhodobacterales</taxon>
        <taxon>Roseobacteraceae</taxon>
        <taxon>Pseudoruegeria</taxon>
    </lineage>
</organism>
<evidence type="ECO:0000313" key="2">
    <source>
        <dbReference type="EMBL" id="SLN44450.1"/>
    </source>
</evidence>
<dbReference type="Gene3D" id="2.170.16.10">
    <property type="entry name" value="Hedgehog/Intein (Hint) domain"/>
    <property type="match status" value="1"/>
</dbReference>
<proteinExistence type="predicted"/>
<accession>A0A1Y5SNX8</accession>
<dbReference type="EMBL" id="FWFQ01000015">
    <property type="protein sequence ID" value="SLN44450.1"/>
    <property type="molecule type" value="Genomic_DNA"/>
</dbReference>